<name>A0A6P1VUL5_9BACT</name>
<evidence type="ECO:0000313" key="2">
    <source>
        <dbReference type="EMBL" id="QHV96324.1"/>
    </source>
</evidence>
<feature type="compositionally biased region" description="Basic residues" evidence="1">
    <location>
        <begin position="99"/>
        <end position="112"/>
    </location>
</feature>
<dbReference type="RefSeq" id="WP_162386732.1">
    <property type="nucleotide sequence ID" value="NZ_CP045997.1"/>
</dbReference>
<keyword evidence="3" id="KW-1185">Reference proteome</keyword>
<proteinExistence type="predicted"/>
<feature type="region of interest" description="Disordered" evidence="1">
    <location>
        <begin position="91"/>
        <end position="112"/>
    </location>
</feature>
<dbReference type="KEGG" id="senf:GJR95_15425"/>
<evidence type="ECO:0000313" key="3">
    <source>
        <dbReference type="Proteomes" id="UP000464577"/>
    </source>
</evidence>
<evidence type="ECO:0000256" key="1">
    <source>
        <dbReference type="SAM" id="MobiDB-lite"/>
    </source>
</evidence>
<dbReference type="EMBL" id="CP045997">
    <property type="protein sequence ID" value="QHV96324.1"/>
    <property type="molecule type" value="Genomic_DNA"/>
</dbReference>
<organism evidence="2 3">
    <name type="scientific">Spirosoma endbachense</name>
    <dbReference type="NCBI Taxonomy" id="2666025"/>
    <lineage>
        <taxon>Bacteria</taxon>
        <taxon>Pseudomonadati</taxon>
        <taxon>Bacteroidota</taxon>
        <taxon>Cytophagia</taxon>
        <taxon>Cytophagales</taxon>
        <taxon>Cytophagaceae</taxon>
        <taxon>Spirosoma</taxon>
    </lineage>
</organism>
<protein>
    <submittedName>
        <fullName evidence="2">Uncharacterized protein</fullName>
    </submittedName>
</protein>
<sequence>MNSNQIYYHGYVTGNVPRPYELLNIPAERLERVKQKYADMPGVTLTVRQSSGAIQPAAPARSVPKLMQNELPRKPKTTPKPVQAIQPVVPPVGNEVAKPGRKRKPYARKGRKHRSVINITTGEFFHSQKEAAAACCGSTAAINRQINDLLRRKSHRGYNFRYATDAEQRAEKMISQ</sequence>
<reference evidence="2 3" key="1">
    <citation type="submission" date="2019-11" db="EMBL/GenBank/DDBJ databases">
        <title>Spirosoma endbachense sp. nov., isolated from a natural salt meadow.</title>
        <authorList>
            <person name="Rojas J."/>
            <person name="Ambika Manirajan B."/>
            <person name="Ratering S."/>
            <person name="Suarez C."/>
            <person name="Geissler-Plaum R."/>
            <person name="Schnell S."/>
        </authorList>
    </citation>
    <scope>NUCLEOTIDE SEQUENCE [LARGE SCALE GENOMIC DNA]</scope>
    <source>
        <strain evidence="2 3">I-24</strain>
    </source>
</reference>
<accession>A0A6P1VUL5</accession>
<dbReference type="AlphaFoldDB" id="A0A6P1VUL5"/>
<dbReference type="Proteomes" id="UP000464577">
    <property type="component" value="Chromosome"/>
</dbReference>
<gene>
    <name evidence="2" type="ORF">GJR95_15425</name>
</gene>